<dbReference type="AlphaFoldDB" id="D7T0F7"/>
<name>D7T0F7_VITVI</name>
<reference evidence="2" key="1">
    <citation type="journal article" date="2007" name="Nature">
        <title>The grapevine genome sequence suggests ancestral hexaploidization in major angiosperm phyla.</title>
        <authorList>
            <consortium name="The French-Italian Public Consortium for Grapevine Genome Characterization."/>
            <person name="Jaillon O."/>
            <person name="Aury J.-M."/>
            <person name="Noel B."/>
            <person name="Policriti A."/>
            <person name="Clepet C."/>
            <person name="Casagrande A."/>
            <person name="Choisne N."/>
            <person name="Aubourg S."/>
            <person name="Vitulo N."/>
            <person name="Jubin C."/>
            <person name="Vezzi A."/>
            <person name="Legeai F."/>
            <person name="Hugueney P."/>
            <person name="Dasilva C."/>
            <person name="Horner D."/>
            <person name="Mica E."/>
            <person name="Jublot D."/>
            <person name="Poulain J."/>
            <person name="Bruyere C."/>
            <person name="Billault A."/>
            <person name="Segurens B."/>
            <person name="Gouyvenoux M."/>
            <person name="Ugarte E."/>
            <person name="Cattonaro F."/>
            <person name="Anthouard V."/>
            <person name="Vico V."/>
            <person name="Del Fabbro C."/>
            <person name="Alaux M."/>
            <person name="Di Gaspero G."/>
            <person name="Dumas V."/>
            <person name="Felice N."/>
            <person name="Paillard S."/>
            <person name="Juman I."/>
            <person name="Moroldo M."/>
            <person name="Scalabrin S."/>
            <person name="Canaguier A."/>
            <person name="Le Clainche I."/>
            <person name="Malacrida G."/>
            <person name="Durand E."/>
            <person name="Pesole G."/>
            <person name="Laucou V."/>
            <person name="Chatelet P."/>
            <person name="Merdinoglu D."/>
            <person name="Delledonne M."/>
            <person name="Pezzotti M."/>
            <person name="Lecharny A."/>
            <person name="Scarpelli C."/>
            <person name="Artiguenave F."/>
            <person name="Pe M.E."/>
            <person name="Valle G."/>
            <person name="Morgante M."/>
            <person name="Caboche M."/>
            <person name="Adam-Blondon A.-F."/>
            <person name="Weissenbach J."/>
            <person name="Quetier F."/>
            <person name="Wincker P."/>
        </authorList>
    </citation>
    <scope>NUCLEOTIDE SEQUENCE [LARGE SCALE GENOMIC DNA]</scope>
    <source>
        <strain evidence="2">cv. Pinot noir / PN40024</strain>
    </source>
</reference>
<accession>D7T0F7</accession>
<organism evidence="1 2">
    <name type="scientific">Vitis vinifera</name>
    <name type="common">Grape</name>
    <dbReference type="NCBI Taxonomy" id="29760"/>
    <lineage>
        <taxon>Eukaryota</taxon>
        <taxon>Viridiplantae</taxon>
        <taxon>Streptophyta</taxon>
        <taxon>Embryophyta</taxon>
        <taxon>Tracheophyta</taxon>
        <taxon>Spermatophyta</taxon>
        <taxon>Magnoliopsida</taxon>
        <taxon>eudicotyledons</taxon>
        <taxon>Gunneridae</taxon>
        <taxon>Pentapetalae</taxon>
        <taxon>rosids</taxon>
        <taxon>Vitales</taxon>
        <taxon>Vitaceae</taxon>
        <taxon>Viteae</taxon>
        <taxon>Vitis</taxon>
    </lineage>
</organism>
<dbReference type="InParanoid" id="D7T0F7"/>
<keyword evidence="2" id="KW-1185">Reference proteome</keyword>
<evidence type="ECO:0000313" key="1">
    <source>
        <dbReference type="EMBL" id="CBI24029.3"/>
    </source>
</evidence>
<dbReference type="EMBL" id="FN595500">
    <property type="protein sequence ID" value="CBI24029.3"/>
    <property type="molecule type" value="Genomic_DNA"/>
</dbReference>
<dbReference type="PaxDb" id="29760-VIT_04s0069g01130.t01"/>
<sequence length="48" mass="5547">MVSEHLTAYLEKIYGMICDNLKKEISPFLNLCIQATQIHKGQINKRVI</sequence>
<evidence type="ECO:0000313" key="2">
    <source>
        <dbReference type="Proteomes" id="UP000009183"/>
    </source>
</evidence>
<gene>
    <name evidence="1" type="ordered locus">VIT_04s0069g01130</name>
</gene>
<dbReference type="HOGENOM" id="CLU_3161041_0_0_1"/>
<protein>
    <submittedName>
        <fullName evidence="1">Uncharacterized protein</fullName>
    </submittedName>
</protein>
<proteinExistence type="predicted"/>
<dbReference type="Proteomes" id="UP000009183">
    <property type="component" value="Chromosome 4"/>
</dbReference>